<dbReference type="InterPro" id="IPR052259">
    <property type="entry name" value="Nucleoredoxin-like"/>
</dbReference>
<protein>
    <submittedName>
        <fullName evidence="4">Probable nucleoredoxin 1</fullName>
    </submittedName>
</protein>
<keyword evidence="2" id="KW-0520">NAD</keyword>
<dbReference type="KEGG" id="soe:110802769"/>
<proteinExistence type="predicted"/>
<dbReference type="RefSeq" id="XP_021863907.1">
    <property type="nucleotide sequence ID" value="XM_022008215.1"/>
</dbReference>
<dbReference type="OrthoDB" id="409136at2759"/>
<reference evidence="4" key="2">
    <citation type="submission" date="2025-08" db="UniProtKB">
        <authorList>
            <consortium name="RefSeq"/>
        </authorList>
    </citation>
    <scope>IDENTIFICATION</scope>
    <source>
        <tissue evidence="4">Leaf</tissue>
    </source>
</reference>
<evidence type="ECO:0000313" key="3">
    <source>
        <dbReference type="Proteomes" id="UP000813463"/>
    </source>
</evidence>
<accession>A0A9R0J9G5</accession>
<evidence type="ECO:0000313" key="4">
    <source>
        <dbReference type="RefSeq" id="XP_021863907.1"/>
    </source>
</evidence>
<dbReference type="GO" id="GO:0016491">
    <property type="term" value="F:oxidoreductase activity"/>
    <property type="evidence" value="ECO:0007669"/>
    <property type="project" value="UniProtKB-KW"/>
</dbReference>
<keyword evidence="3" id="KW-1185">Reference proteome</keyword>
<dbReference type="AlphaFoldDB" id="A0A9R0J9G5"/>
<keyword evidence="1" id="KW-0560">Oxidoreductase</keyword>
<evidence type="ECO:0000256" key="2">
    <source>
        <dbReference type="ARBA" id="ARBA00023027"/>
    </source>
</evidence>
<evidence type="ECO:0000256" key="1">
    <source>
        <dbReference type="ARBA" id="ARBA00023002"/>
    </source>
</evidence>
<reference evidence="3" key="1">
    <citation type="journal article" date="2021" name="Nat. Commun.">
        <title>Genomic analyses provide insights into spinach domestication and the genetic basis of agronomic traits.</title>
        <authorList>
            <person name="Cai X."/>
            <person name="Sun X."/>
            <person name="Xu C."/>
            <person name="Sun H."/>
            <person name="Wang X."/>
            <person name="Ge C."/>
            <person name="Zhang Z."/>
            <person name="Wang Q."/>
            <person name="Fei Z."/>
            <person name="Jiao C."/>
            <person name="Wang Q."/>
        </authorList>
    </citation>
    <scope>NUCLEOTIDE SEQUENCE [LARGE SCALE GENOMIC DNA]</scope>
    <source>
        <strain evidence="3">cv. Varoflay</strain>
    </source>
</reference>
<organism evidence="3 4">
    <name type="scientific">Spinacia oleracea</name>
    <name type="common">Spinach</name>
    <dbReference type="NCBI Taxonomy" id="3562"/>
    <lineage>
        <taxon>Eukaryota</taxon>
        <taxon>Viridiplantae</taxon>
        <taxon>Streptophyta</taxon>
        <taxon>Embryophyta</taxon>
        <taxon>Tracheophyta</taxon>
        <taxon>Spermatophyta</taxon>
        <taxon>Magnoliopsida</taxon>
        <taxon>eudicotyledons</taxon>
        <taxon>Gunneridae</taxon>
        <taxon>Pentapetalae</taxon>
        <taxon>Caryophyllales</taxon>
        <taxon>Chenopodiaceae</taxon>
        <taxon>Chenopodioideae</taxon>
        <taxon>Anserineae</taxon>
        <taxon>Spinacia</taxon>
    </lineage>
</organism>
<name>A0A9R0J9G5_SPIOL</name>
<dbReference type="GeneID" id="110802769"/>
<dbReference type="PANTHER" id="PTHR13871">
    <property type="entry name" value="THIOREDOXIN"/>
    <property type="match status" value="1"/>
</dbReference>
<gene>
    <name evidence="4" type="primary">LOC110802769</name>
</gene>
<dbReference type="Proteomes" id="UP000813463">
    <property type="component" value="Chromosome 6"/>
</dbReference>
<sequence length="522" mass="59698">MYSRRDLSLKSNPVIDKLGAVIPTYPDLVVSESKAGLQSMIEIGKKCNFVSLLSGDGRMNYLERISGRRVEVKEKMFSNKYIPVCCLHVPIFGEDFDALYLQSLITTCSELYSKDILEMVVVAKMNPLANYEGIFDHFLSGFPSWCLAVPFEDSQHRDFICRYLDFRNCSIKCLLLNAEGTVFLHEHPSVVRQYGAEAFPFTQDCLPELDEPDIPFWKTSSTSTLGGLLQCESSFVLGKTNPNPSSGESETTCISQLQGKVVGLYLCWEGNFIGKLHDVYKHCKEKSLEFEIVLVYIPFGDCLDPELFIAKMNSLLLGCNASWWCFPFNNSVSHRFRRLAFDCGEDRLIIMGPNDQYVDPFGREVMEIYRCDSYPFTREVLVEREINKLKKVNLESLFLQCKDSFLVEKLRESRGTSTSFEVVFVRMKDYDEDTASTLSPLMPWLVCPFDVVHSTFVEKELFGERGVSDTSTLVSFDKNGRLCLLFAQECLKTAFPFADNLRKDVILHLQSLSYHDFMDYFE</sequence>
<dbReference type="PANTHER" id="PTHR13871:SF96">
    <property type="entry name" value="THIOREDOXIN DOMAIN-CONTAINING PROTEIN"/>
    <property type="match status" value="1"/>
</dbReference>